<dbReference type="KEGG" id="ache:ACHE_80092S"/>
<proteinExistence type="predicted"/>
<gene>
    <name evidence="1" type="ORF">ACHE_80092S</name>
</gene>
<accession>A0A7R7ZT81</accession>
<sequence length="104" mass="11485">MDQGRSLNSDSTIIAKSFFLSLFGLGAFVSAHTPPSDLALIKAHQHVTQKCSPKVGQMKLAHTLRRCRLSIDSGTAETDYTVHAQAPKYDFIRNQTSILTPRNQ</sequence>
<keyword evidence="2" id="KW-1185">Reference proteome</keyword>
<dbReference type="GeneID" id="66986541"/>
<dbReference type="Proteomes" id="UP000637239">
    <property type="component" value="Chromosome 8"/>
</dbReference>
<reference evidence="1" key="1">
    <citation type="submission" date="2021-01" db="EMBL/GenBank/DDBJ databases">
        <authorList>
            <consortium name="Aspergillus chevalieri M1 genome sequencing consortium"/>
            <person name="Kazuki M."/>
            <person name="Futagami T."/>
        </authorList>
    </citation>
    <scope>NUCLEOTIDE SEQUENCE</scope>
    <source>
        <strain evidence="1">M1</strain>
    </source>
</reference>
<name>A0A7R7ZT81_ASPCH</name>
<organism evidence="1 2">
    <name type="scientific">Aspergillus chevalieri</name>
    <name type="common">Eurotium chevalieri</name>
    <dbReference type="NCBI Taxonomy" id="182096"/>
    <lineage>
        <taxon>Eukaryota</taxon>
        <taxon>Fungi</taxon>
        <taxon>Dikarya</taxon>
        <taxon>Ascomycota</taxon>
        <taxon>Pezizomycotina</taxon>
        <taxon>Eurotiomycetes</taxon>
        <taxon>Eurotiomycetidae</taxon>
        <taxon>Eurotiales</taxon>
        <taxon>Aspergillaceae</taxon>
        <taxon>Aspergillus</taxon>
        <taxon>Aspergillus subgen. Aspergillus</taxon>
    </lineage>
</organism>
<dbReference type="RefSeq" id="XP_043140705.1">
    <property type="nucleotide sequence ID" value="XM_043283425.1"/>
</dbReference>
<protein>
    <submittedName>
        <fullName evidence="1">Uncharacterized protein</fullName>
    </submittedName>
</protein>
<evidence type="ECO:0000313" key="1">
    <source>
        <dbReference type="EMBL" id="BCR92192.1"/>
    </source>
</evidence>
<evidence type="ECO:0000313" key="2">
    <source>
        <dbReference type="Proteomes" id="UP000637239"/>
    </source>
</evidence>
<dbReference type="EMBL" id="AP024423">
    <property type="protein sequence ID" value="BCR92192.1"/>
    <property type="molecule type" value="Genomic_DNA"/>
</dbReference>
<reference evidence="1" key="2">
    <citation type="submission" date="2021-02" db="EMBL/GenBank/DDBJ databases">
        <title>Aspergillus chevalieri M1 genome sequence.</title>
        <authorList>
            <person name="Kadooka C."/>
            <person name="Mori K."/>
            <person name="Futagami T."/>
        </authorList>
    </citation>
    <scope>NUCLEOTIDE SEQUENCE</scope>
    <source>
        <strain evidence="1">M1</strain>
    </source>
</reference>
<dbReference type="AlphaFoldDB" id="A0A7R7ZT81"/>